<dbReference type="RefSeq" id="WP_090259633.1">
    <property type="nucleotide sequence ID" value="NZ_FNDS01000001.1"/>
</dbReference>
<keyword evidence="2" id="KW-1185">Reference proteome</keyword>
<dbReference type="EMBL" id="FNDS01000001">
    <property type="protein sequence ID" value="SDH32474.1"/>
    <property type="molecule type" value="Genomic_DNA"/>
</dbReference>
<evidence type="ECO:0000313" key="2">
    <source>
        <dbReference type="Proteomes" id="UP000199636"/>
    </source>
</evidence>
<organism evidence="1 2">
    <name type="scientific">Pseudomonas panipatensis</name>
    <dbReference type="NCBI Taxonomy" id="428992"/>
    <lineage>
        <taxon>Bacteria</taxon>
        <taxon>Pseudomonadati</taxon>
        <taxon>Pseudomonadota</taxon>
        <taxon>Gammaproteobacteria</taxon>
        <taxon>Pseudomonadales</taxon>
        <taxon>Pseudomonadaceae</taxon>
        <taxon>Pseudomonas</taxon>
    </lineage>
</organism>
<name>A0A1G8BHD8_9PSED</name>
<dbReference type="OrthoDB" id="6903041at2"/>
<protein>
    <submittedName>
        <fullName evidence="1">Uncharacterized protein</fullName>
    </submittedName>
</protein>
<dbReference type="Proteomes" id="UP000199636">
    <property type="component" value="Unassembled WGS sequence"/>
</dbReference>
<gene>
    <name evidence="1" type="ORF">SAMN05216272_10159</name>
</gene>
<sequence>MRQRAFSNHIAWSAAQLRGSRALAYVAIRSTDPGAEVIYHQVFIKKFFASVDEAYSAADEAVSRIITIDARNQPIFSFSDH</sequence>
<dbReference type="AlphaFoldDB" id="A0A1G8BHD8"/>
<evidence type="ECO:0000313" key="1">
    <source>
        <dbReference type="EMBL" id="SDH32474.1"/>
    </source>
</evidence>
<reference evidence="2" key="1">
    <citation type="submission" date="2016-10" db="EMBL/GenBank/DDBJ databases">
        <authorList>
            <person name="Varghese N."/>
            <person name="Submissions S."/>
        </authorList>
    </citation>
    <scope>NUCLEOTIDE SEQUENCE [LARGE SCALE GENOMIC DNA]</scope>
    <source>
        <strain evidence="2">CCM 7469</strain>
    </source>
</reference>
<proteinExistence type="predicted"/>
<accession>A0A1G8BHD8</accession>